<dbReference type="Proteomes" id="UP000198797">
    <property type="component" value="Unassembled WGS sequence"/>
</dbReference>
<accession>A0A1C4XGL0</accession>
<evidence type="ECO:0000313" key="2">
    <source>
        <dbReference type="Proteomes" id="UP000198797"/>
    </source>
</evidence>
<evidence type="ECO:0000313" key="1">
    <source>
        <dbReference type="EMBL" id="SCF07699.1"/>
    </source>
</evidence>
<dbReference type="Gene3D" id="3.90.1150.30">
    <property type="match status" value="1"/>
</dbReference>
<keyword evidence="2" id="KW-1185">Reference proteome</keyword>
<reference evidence="2" key="1">
    <citation type="submission" date="2016-06" db="EMBL/GenBank/DDBJ databases">
        <authorList>
            <person name="Varghese N."/>
            <person name="Submissions Spin"/>
        </authorList>
    </citation>
    <scope>NUCLEOTIDE SEQUENCE [LARGE SCALE GENOMIC DNA]</scope>
    <source>
        <strain evidence="2">DSM 44100</strain>
    </source>
</reference>
<dbReference type="STRING" id="121616.GA0070216_104379"/>
<sequence length="200" mass="21910">MRAYGRRDGSAEVHAPAVRVPLGRLPAAPRYPAAVSCRPLPVARPRVRAGASARTATGVDRLMGGTPHCGRGRPLTRREPTMLTPEQVREFALALPEAVEQETWGHPTFRVRDRIFASTSADGVVAIIRASKEDQAELMAADPDTFDPADYFGRFGWVRAQLARADPDEIRELVVEGWRRAAPKRLVAHYDGAAARVPGR</sequence>
<protein>
    <recommendedName>
        <fullName evidence="3">YjbR protein</fullName>
    </recommendedName>
</protein>
<name>A0A1C4XGL0_9ACTN</name>
<dbReference type="EMBL" id="FMCU01000004">
    <property type="protein sequence ID" value="SCF07699.1"/>
    <property type="molecule type" value="Genomic_DNA"/>
</dbReference>
<organism evidence="1 2">
    <name type="scientific">Micromonospora matsumotoense</name>
    <dbReference type="NCBI Taxonomy" id="121616"/>
    <lineage>
        <taxon>Bacteria</taxon>
        <taxon>Bacillati</taxon>
        <taxon>Actinomycetota</taxon>
        <taxon>Actinomycetes</taxon>
        <taxon>Micromonosporales</taxon>
        <taxon>Micromonosporaceae</taxon>
        <taxon>Micromonospora</taxon>
    </lineage>
</organism>
<gene>
    <name evidence="1" type="ORF">GA0070216_104379</name>
</gene>
<dbReference type="AlphaFoldDB" id="A0A1C4XGL0"/>
<evidence type="ECO:0008006" key="3">
    <source>
        <dbReference type="Google" id="ProtNLM"/>
    </source>
</evidence>
<dbReference type="InterPro" id="IPR058532">
    <property type="entry name" value="YjbR/MT2646/Rv2570-like"/>
</dbReference>
<dbReference type="SUPFAM" id="SSF142906">
    <property type="entry name" value="YjbR-like"/>
    <property type="match status" value="1"/>
</dbReference>
<proteinExistence type="predicted"/>
<dbReference type="InterPro" id="IPR038056">
    <property type="entry name" value="YjbR-like_sf"/>
</dbReference>
<dbReference type="Pfam" id="PF04237">
    <property type="entry name" value="YjbR"/>
    <property type="match status" value="1"/>
</dbReference>